<dbReference type="InterPro" id="IPR011990">
    <property type="entry name" value="TPR-like_helical_dom_sf"/>
</dbReference>
<keyword evidence="3" id="KW-0677">Repeat</keyword>
<evidence type="ECO:0000256" key="4">
    <source>
        <dbReference type="ARBA" id="ARBA00022803"/>
    </source>
</evidence>
<dbReference type="GO" id="GO:0005737">
    <property type="term" value="C:cytoplasm"/>
    <property type="evidence" value="ECO:0007669"/>
    <property type="project" value="UniProtKB-SubCell"/>
</dbReference>
<evidence type="ECO:0000256" key="5">
    <source>
        <dbReference type="ARBA" id="ARBA00038253"/>
    </source>
</evidence>
<dbReference type="SMART" id="SM00028">
    <property type="entry name" value="TPR"/>
    <property type="match status" value="4"/>
</dbReference>
<dbReference type="Pfam" id="PF13176">
    <property type="entry name" value="TPR_7"/>
    <property type="match status" value="1"/>
</dbReference>
<dbReference type="AlphaFoldDB" id="A0AB34QVK6"/>
<comment type="subcellular location">
    <subcellularLocation>
        <location evidence="1">Cytoplasm</location>
    </subcellularLocation>
</comment>
<dbReference type="RefSeq" id="WP_044140438.1">
    <property type="nucleotide sequence ID" value="NZ_JXCL01000017.1"/>
</dbReference>
<proteinExistence type="inferred from homology"/>
<evidence type="ECO:0008006" key="8">
    <source>
        <dbReference type="Google" id="ProtNLM"/>
    </source>
</evidence>
<dbReference type="Pfam" id="PF18801">
    <property type="entry name" value="RapH_N"/>
    <property type="match status" value="1"/>
</dbReference>
<name>A0AB34QVK6_BACPU</name>
<evidence type="ECO:0000256" key="1">
    <source>
        <dbReference type="ARBA" id="ARBA00004496"/>
    </source>
</evidence>
<dbReference type="SUPFAM" id="SSF48452">
    <property type="entry name" value="TPR-like"/>
    <property type="match status" value="1"/>
</dbReference>
<dbReference type="PANTHER" id="PTHR46630:SF1">
    <property type="entry name" value="TETRATRICOPEPTIDE REPEAT PROTEIN 29"/>
    <property type="match status" value="1"/>
</dbReference>
<protein>
    <recommendedName>
        <fullName evidence="8">Aspartate phosphatase</fullName>
    </recommendedName>
</protein>
<dbReference type="Pfam" id="PF13181">
    <property type="entry name" value="TPR_8"/>
    <property type="match status" value="1"/>
</dbReference>
<dbReference type="Gene3D" id="1.25.40.10">
    <property type="entry name" value="Tetratricopeptide repeat domain"/>
    <property type="match status" value="1"/>
</dbReference>
<dbReference type="PANTHER" id="PTHR46630">
    <property type="entry name" value="TETRATRICOPEPTIDE REPEAT PROTEIN 29"/>
    <property type="match status" value="1"/>
</dbReference>
<reference evidence="6 7" key="1">
    <citation type="submission" date="2014-12" db="EMBL/GenBank/DDBJ databases">
        <title>Draft Genome Sequences of Five Spore-Forming Food Isolates of Bacillus pumilus.</title>
        <authorList>
            <person name="de Jong A."/>
            <person name="van Heel A.J."/>
            <person name="Montalban-Lopez M."/>
            <person name="Krawczyk A.O."/>
            <person name="Berendsen E.M."/>
            <person name="Wells-Bennik M."/>
            <person name="Kuipers O.P."/>
        </authorList>
    </citation>
    <scope>NUCLEOTIDE SEQUENCE [LARGE SCALE GENOMIC DNA]</scope>
    <source>
        <strain evidence="6 7">B4127</strain>
    </source>
</reference>
<comment type="similarity">
    <text evidence="5">Belongs to the Rap family.</text>
</comment>
<dbReference type="Proteomes" id="UP000031978">
    <property type="component" value="Unassembled WGS sequence"/>
</dbReference>
<accession>A0AB34QVK6</accession>
<sequence>MAAIPSPVVAMKINEWYKHIKRFNVKEAETLKEEIRKEIDVMEEDEQAVLYFQLMEFRHQLMIDYVQPSAEPLEKSDYLKAVEGQGKKMSGILEYYFNFFQGMYEFKMGEFLKAIMFYKRAEKRLEQVGDELEKAEFYYKLSEVFYHMKQTHMSMYYVGLSHDIYRTYKTHAIYMICEINCLTVVAGNYIDLEHREKALTHLLAVLEKAKTLKNKNMIFRTLHNIGSCYEGLGDIVRAMAHFHQAVEIGTSIGEKVLPTYYRMAMIHLKNEEFIEGQDFYRKAMVQAETHKDDLYFIFLEFMKKLFFESANTSDILNALEKLDNIMGYCYMEDLALEAAQFYTKSGRMDESVKLYEKVMYARKQIQRGDCLYEF</sequence>
<organism evidence="6 7">
    <name type="scientific">Bacillus pumilus</name>
    <name type="common">Bacillus mesentericus</name>
    <dbReference type="NCBI Taxonomy" id="1408"/>
    <lineage>
        <taxon>Bacteria</taxon>
        <taxon>Bacillati</taxon>
        <taxon>Bacillota</taxon>
        <taxon>Bacilli</taxon>
        <taxon>Bacillales</taxon>
        <taxon>Bacillaceae</taxon>
        <taxon>Bacillus</taxon>
    </lineage>
</organism>
<keyword evidence="4" id="KW-0802">TPR repeat</keyword>
<dbReference type="InterPro" id="IPR019734">
    <property type="entry name" value="TPR_rpt"/>
</dbReference>
<keyword evidence="2" id="KW-0963">Cytoplasm</keyword>
<comment type="caution">
    <text evidence="6">The sequence shown here is derived from an EMBL/GenBank/DDBJ whole genome shotgun (WGS) entry which is preliminary data.</text>
</comment>
<evidence type="ECO:0000313" key="7">
    <source>
        <dbReference type="Proteomes" id="UP000031978"/>
    </source>
</evidence>
<dbReference type="InterPro" id="IPR051476">
    <property type="entry name" value="Bac_ResReg_Asp_Phosphatase"/>
</dbReference>
<evidence type="ECO:0000256" key="2">
    <source>
        <dbReference type="ARBA" id="ARBA00022490"/>
    </source>
</evidence>
<evidence type="ECO:0000256" key="3">
    <source>
        <dbReference type="ARBA" id="ARBA00022737"/>
    </source>
</evidence>
<gene>
    <name evidence="6" type="ORF">B4127_4152</name>
</gene>
<evidence type="ECO:0000313" key="6">
    <source>
        <dbReference type="EMBL" id="KIL19537.1"/>
    </source>
</evidence>
<dbReference type="EMBL" id="JXCL01000017">
    <property type="protein sequence ID" value="KIL19537.1"/>
    <property type="molecule type" value="Genomic_DNA"/>
</dbReference>